<gene>
    <name evidence="3" type="ORF">DWW24_06310</name>
    <name evidence="1" type="ORF">L0P03_20430</name>
    <name evidence="2" type="ORF">PN645_14980</name>
</gene>
<protein>
    <submittedName>
        <fullName evidence="3">DUF4493 domain-containing protein</fullName>
    </submittedName>
</protein>
<organism evidence="3 4">
    <name type="scientific">Odoribacter splanchnicus</name>
    <dbReference type="NCBI Taxonomy" id="28118"/>
    <lineage>
        <taxon>Bacteria</taxon>
        <taxon>Pseudomonadati</taxon>
        <taxon>Bacteroidota</taxon>
        <taxon>Bacteroidia</taxon>
        <taxon>Bacteroidales</taxon>
        <taxon>Odoribacteraceae</taxon>
        <taxon>Odoribacter</taxon>
    </lineage>
</organism>
<dbReference type="RefSeq" id="WP_013611818.1">
    <property type="nucleotide sequence ID" value="NZ_JABWDG010000004.1"/>
</dbReference>
<dbReference type="PROSITE" id="PS51257">
    <property type="entry name" value="PROKAR_LIPOPROTEIN"/>
    <property type="match status" value="1"/>
</dbReference>
<dbReference type="Pfam" id="PF14900">
    <property type="entry name" value="DUF4493"/>
    <property type="match status" value="1"/>
</dbReference>
<dbReference type="EMBL" id="JAKNDN010000062">
    <property type="protein sequence ID" value="MCG4962188.1"/>
    <property type="molecule type" value="Genomic_DNA"/>
</dbReference>
<proteinExistence type="predicted"/>
<dbReference type="Proteomes" id="UP001212263">
    <property type="component" value="Unassembled WGS sequence"/>
</dbReference>
<dbReference type="InterPro" id="IPR027840">
    <property type="entry name" value="DUF4493"/>
</dbReference>
<dbReference type="EMBL" id="JAQMRD010000022">
    <property type="protein sequence ID" value="MDB9224298.1"/>
    <property type="molecule type" value="Genomic_DNA"/>
</dbReference>
<dbReference type="AlphaFoldDB" id="A0A3D4ZA95"/>
<name>A0A3D4ZA95_9BACT</name>
<evidence type="ECO:0000313" key="3">
    <source>
        <dbReference type="EMBL" id="RGV28128.1"/>
    </source>
</evidence>
<evidence type="ECO:0000313" key="2">
    <source>
        <dbReference type="EMBL" id="MDB9224298.1"/>
    </source>
</evidence>
<dbReference type="OMA" id="NYSIRAY"/>
<reference evidence="3 4" key="1">
    <citation type="submission" date="2018-08" db="EMBL/GenBank/DDBJ databases">
        <title>A genome reference for cultivated species of the human gut microbiota.</title>
        <authorList>
            <person name="Zou Y."/>
            <person name="Xue W."/>
            <person name="Luo G."/>
        </authorList>
    </citation>
    <scope>NUCLEOTIDE SEQUENCE [LARGE SCALE GENOMIC DNA]</scope>
    <source>
        <strain evidence="3 4">AF14-6AC</strain>
    </source>
</reference>
<evidence type="ECO:0000313" key="1">
    <source>
        <dbReference type="EMBL" id="MCG4962188.1"/>
    </source>
</evidence>
<reference evidence="2" key="3">
    <citation type="submission" date="2023-01" db="EMBL/GenBank/DDBJ databases">
        <title>Human gut microbiome strain richness.</title>
        <authorList>
            <person name="Chen-Liaw A."/>
        </authorList>
    </citation>
    <scope>NUCLEOTIDE SEQUENCE</scope>
    <source>
        <strain evidence="2">RTP21484st1_B7_RTP21484_190118</strain>
    </source>
</reference>
<dbReference type="GeneID" id="61274814"/>
<dbReference type="Proteomes" id="UP000283426">
    <property type="component" value="Unassembled WGS sequence"/>
</dbReference>
<dbReference type="EMBL" id="QRYW01000010">
    <property type="protein sequence ID" value="RGV28128.1"/>
    <property type="molecule type" value="Genomic_DNA"/>
</dbReference>
<evidence type="ECO:0000313" key="4">
    <source>
        <dbReference type="Proteomes" id="UP000283426"/>
    </source>
</evidence>
<accession>A0A3D4ZA95</accession>
<comment type="caution">
    <text evidence="3">The sequence shown here is derived from an EMBL/GenBank/DDBJ whole genome shotgun (WGS) entry which is preliminary data.</text>
</comment>
<dbReference type="Proteomes" id="UP001199750">
    <property type="component" value="Unassembled WGS sequence"/>
</dbReference>
<sequence>MRKLFVCMLGIILLAACHSESDFSGEGTAEVSLCLLADPSFVKTKAIDVLAYQNVDNYTVELSKDGTIFETVKYGDMELAKKLEPGNYSIRAYYGENVAAGYDKLYVEGSQTFNLVKGDNREVKFTCVPANVKVNIKFEDNFFEFYSDCKVNLSTRHLSVPFVMAKEDVDKDAFFKADAAGETLTLTFDLKDKQGVTVSPENFGEQVVSIKPRDFLTITIKPKMIDVEGGKIDGITVTIDDSVTIQEYPIEIPDEFLPGEDTEVGN</sequence>
<reference evidence="1" key="2">
    <citation type="submission" date="2022-01" db="EMBL/GenBank/DDBJ databases">
        <title>Collection of gut derived symbiotic bacterial strains cultured from healthy donors.</title>
        <authorList>
            <person name="Lin H."/>
            <person name="Kohout C."/>
            <person name="Waligurski E."/>
            <person name="Pamer E.G."/>
        </authorList>
    </citation>
    <scope>NUCLEOTIDE SEQUENCE</scope>
    <source>
        <strain evidence="1">DFI.1.149</strain>
    </source>
</reference>